<evidence type="ECO:0000256" key="2">
    <source>
        <dbReference type="SAM" id="Phobius"/>
    </source>
</evidence>
<accession>A0A4Q7MI82</accession>
<dbReference type="Pfam" id="PF09534">
    <property type="entry name" value="Trp_oprn_chp"/>
    <property type="match status" value="1"/>
</dbReference>
<evidence type="ECO:0000313" key="4">
    <source>
        <dbReference type="Proteomes" id="UP000293289"/>
    </source>
</evidence>
<comment type="caution">
    <text evidence="3">The sequence shown here is derived from an EMBL/GenBank/DDBJ whole genome shotgun (WGS) entry which is preliminary data.</text>
</comment>
<dbReference type="InterPro" id="IPR019051">
    <property type="entry name" value="Trp_biosyn_TM_oprn/chp"/>
</dbReference>
<feature type="transmembrane region" description="Helical" evidence="2">
    <location>
        <begin position="75"/>
        <end position="96"/>
    </location>
</feature>
<reference evidence="3 4" key="1">
    <citation type="submission" date="2019-02" db="EMBL/GenBank/DDBJ databases">
        <title>Genomic Encyclopedia of Type Strains, Phase IV (KMG-IV): sequencing the most valuable type-strain genomes for metagenomic binning, comparative biology and taxonomic classification.</title>
        <authorList>
            <person name="Goeker M."/>
        </authorList>
    </citation>
    <scope>NUCLEOTIDE SEQUENCE [LARGE SCALE GENOMIC DNA]</scope>
    <source>
        <strain evidence="3 4">DSM 43045</strain>
    </source>
</reference>
<proteinExistence type="predicted"/>
<organism evidence="3 4">
    <name type="scientific">Agromyces ramosus</name>
    <dbReference type="NCBI Taxonomy" id="33879"/>
    <lineage>
        <taxon>Bacteria</taxon>
        <taxon>Bacillati</taxon>
        <taxon>Actinomycetota</taxon>
        <taxon>Actinomycetes</taxon>
        <taxon>Micrococcales</taxon>
        <taxon>Microbacteriaceae</taxon>
        <taxon>Agromyces</taxon>
    </lineage>
</organism>
<keyword evidence="2" id="KW-0812">Transmembrane</keyword>
<sequence length="251" mass="24523">MKLPVIVATIVGSALALLSWSQTWFELELADASAQGAGEPIAVPGSVASPALAALGLAGLALVAALAIAGPGIRIVLGVLEVVLGGCVLLATGVSIGDPVAAVAPAVTDATGVSGSGPTAELVAAAVATAWPVVALIGGVLLVLAGIAVLVTGTRWPTSSRRYRAARLADIDEVAGHDAGGRAASDRAIDDWDELSRGDDPTADDGAAPADEAAVESPRDSTRDTGATTPDATAPAHDDPVGGEGPGGPSR</sequence>
<keyword evidence="4" id="KW-1185">Reference proteome</keyword>
<feature type="compositionally biased region" description="Gly residues" evidence="1">
    <location>
        <begin position="242"/>
        <end position="251"/>
    </location>
</feature>
<dbReference type="Proteomes" id="UP000293289">
    <property type="component" value="Unassembled WGS sequence"/>
</dbReference>
<dbReference type="RefSeq" id="WP_130352809.1">
    <property type="nucleotide sequence ID" value="NZ_SGWY01000002.1"/>
</dbReference>
<feature type="transmembrane region" description="Helical" evidence="2">
    <location>
        <begin position="46"/>
        <end position="68"/>
    </location>
</feature>
<name>A0A4Q7MI82_9MICO</name>
<dbReference type="AlphaFoldDB" id="A0A4Q7MI82"/>
<feature type="region of interest" description="Disordered" evidence="1">
    <location>
        <begin position="178"/>
        <end position="251"/>
    </location>
</feature>
<feature type="compositionally biased region" description="Low complexity" evidence="1">
    <location>
        <begin position="224"/>
        <end position="235"/>
    </location>
</feature>
<gene>
    <name evidence="3" type="ORF">EV187_1918</name>
</gene>
<evidence type="ECO:0000256" key="1">
    <source>
        <dbReference type="SAM" id="MobiDB-lite"/>
    </source>
</evidence>
<dbReference type="OrthoDB" id="5007907at2"/>
<evidence type="ECO:0000313" key="3">
    <source>
        <dbReference type="EMBL" id="RZS66199.1"/>
    </source>
</evidence>
<protein>
    <submittedName>
        <fullName evidence="3">Putative membrane protein (TIGR02234 family)</fullName>
    </submittedName>
</protein>
<keyword evidence="2" id="KW-1133">Transmembrane helix</keyword>
<feature type="transmembrane region" description="Helical" evidence="2">
    <location>
        <begin position="130"/>
        <end position="152"/>
    </location>
</feature>
<dbReference type="EMBL" id="SGWY01000002">
    <property type="protein sequence ID" value="RZS66199.1"/>
    <property type="molecule type" value="Genomic_DNA"/>
</dbReference>
<keyword evidence="2" id="KW-0472">Membrane</keyword>
<feature type="compositionally biased region" description="Basic and acidic residues" evidence="1">
    <location>
        <begin position="178"/>
        <end position="200"/>
    </location>
</feature>